<organism evidence="6 7">
    <name type="scientific">Streptomyces gilvosporeus</name>
    <dbReference type="NCBI Taxonomy" id="553510"/>
    <lineage>
        <taxon>Bacteria</taxon>
        <taxon>Bacillati</taxon>
        <taxon>Actinomycetota</taxon>
        <taxon>Actinomycetes</taxon>
        <taxon>Kitasatosporales</taxon>
        <taxon>Streptomycetaceae</taxon>
        <taxon>Streptomyces</taxon>
    </lineage>
</organism>
<dbReference type="OrthoDB" id="79118at2"/>
<keyword evidence="4" id="KW-0804">Transcription</keyword>
<evidence type="ECO:0000313" key="7">
    <source>
        <dbReference type="Proteomes" id="UP000192726"/>
    </source>
</evidence>
<dbReference type="GO" id="GO:0003700">
    <property type="term" value="F:DNA-binding transcription factor activity"/>
    <property type="evidence" value="ECO:0007669"/>
    <property type="project" value="InterPro"/>
</dbReference>
<dbReference type="Proteomes" id="UP000192726">
    <property type="component" value="Chromosome"/>
</dbReference>
<dbReference type="AlphaFoldDB" id="A0A1V0TKQ8"/>
<keyword evidence="2" id="KW-0805">Transcription regulation</keyword>
<dbReference type="Gene3D" id="1.10.10.10">
    <property type="entry name" value="Winged helix-like DNA-binding domain superfamily/Winged helix DNA-binding domain"/>
    <property type="match status" value="1"/>
</dbReference>
<evidence type="ECO:0000259" key="5">
    <source>
        <dbReference type="PROSITE" id="PS50931"/>
    </source>
</evidence>
<keyword evidence="3" id="KW-0238">DNA-binding</keyword>
<dbReference type="Gene3D" id="3.40.190.10">
    <property type="entry name" value="Periplasmic binding protein-like II"/>
    <property type="match status" value="2"/>
</dbReference>
<accession>A0A1V0TKQ8</accession>
<evidence type="ECO:0000256" key="4">
    <source>
        <dbReference type="ARBA" id="ARBA00023163"/>
    </source>
</evidence>
<feature type="domain" description="HTH lysR-type" evidence="5">
    <location>
        <begin position="1"/>
        <end position="58"/>
    </location>
</feature>
<dbReference type="EMBL" id="CP020569">
    <property type="protein sequence ID" value="ARF53517.1"/>
    <property type="molecule type" value="Genomic_DNA"/>
</dbReference>
<proteinExistence type="inferred from homology"/>
<evidence type="ECO:0000256" key="3">
    <source>
        <dbReference type="ARBA" id="ARBA00023125"/>
    </source>
</evidence>
<dbReference type="Pfam" id="PF00126">
    <property type="entry name" value="HTH_1"/>
    <property type="match status" value="1"/>
</dbReference>
<evidence type="ECO:0000256" key="2">
    <source>
        <dbReference type="ARBA" id="ARBA00023015"/>
    </source>
</evidence>
<protein>
    <submittedName>
        <fullName evidence="6">LysR family transcriptional regulator</fullName>
    </submittedName>
</protein>
<comment type="similarity">
    <text evidence="1">Belongs to the LysR transcriptional regulatory family.</text>
</comment>
<dbReference type="InterPro" id="IPR000847">
    <property type="entry name" value="LysR_HTH_N"/>
</dbReference>
<evidence type="ECO:0000313" key="6">
    <source>
        <dbReference type="EMBL" id="ARF53517.1"/>
    </source>
</evidence>
<sequence>MERYEIETFLTLAEELHFTRTAERLLVSPGRVSQTIKKLERRIGGALFERSNRRVALTPVGRQLHAELLPAYHQVQQAVAHASAACRGLSGVLRVGFSGPWSGDLILLAAEEFHARHPRCTVEIQEATFTPAFTALRDGDLDMLVKELPADGPEFAVGPVLFSDRRALAVPVTHELAARETVSQEDLALVPLITPAGASQTFLDAHYPRRTPGGRPVPHGPTAVAWSEMLALVGAGKGATPVNAMAAEYHGRPDVVHLRFDDAPSVEHVPMWLKGSETAELQTFVRVLHEFAPGR</sequence>
<dbReference type="RefSeq" id="WP_083103202.1">
    <property type="nucleotide sequence ID" value="NZ_CP020569.1"/>
</dbReference>
<dbReference type="GO" id="GO:0032993">
    <property type="term" value="C:protein-DNA complex"/>
    <property type="evidence" value="ECO:0007669"/>
    <property type="project" value="TreeGrafter"/>
</dbReference>
<gene>
    <name evidence="6" type="ORF">B1H19_04425</name>
</gene>
<dbReference type="KEGG" id="sgv:B1H19_04425"/>
<keyword evidence="7" id="KW-1185">Reference proteome</keyword>
<dbReference type="PROSITE" id="PS50931">
    <property type="entry name" value="HTH_LYSR"/>
    <property type="match status" value="1"/>
</dbReference>
<name>A0A1V0TKQ8_9ACTN</name>
<dbReference type="Pfam" id="PF03466">
    <property type="entry name" value="LysR_substrate"/>
    <property type="match status" value="1"/>
</dbReference>
<reference evidence="6 7" key="1">
    <citation type="submission" date="2017-04" db="EMBL/GenBank/DDBJ databases">
        <title>Complete Genome Sequence of Streptomyces gilvosporeus F607, a Capable Producer of Natamycin.</title>
        <authorList>
            <person name="Zong G."/>
            <person name="Zhong C."/>
            <person name="Fu J."/>
            <person name="Qin R."/>
            <person name="Cao G."/>
        </authorList>
    </citation>
    <scope>NUCLEOTIDE SEQUENCE [LARGE SCALE GENOMIC DNA]</scope>
    <source>
        <strain evidence="6 7">F607</strain>
    </source>
</reference>
<evidence type="ECO:0000256" key="1">
    <source>
        <dbReference type="ARBA" id="ARBA00009437"/>
    </source>
</evidence>
<dbReference type="InterPro" id="IPR036388">
    <property type="entry name" value="WH-like_DNA-bd_sf"/>
</dbReference>
<dbReference type="PANTHER" id="PTHR30346">
    <property type="entry name" value="TRANSCRIPTIONAL DUAL REGULATOR HCAR-RELATED"/>
    <property type="match status" value="1"/>
</dbReference>
<dbReference type="GO" id="GO:0003677">
    <property type="term" value="F:DNA binding"/>
    <property type="evidence" value="ECO:0007669"/>
    <property type="project" value="UniProtKB-KW"/>
</dbReference>
<dbReference type="SUPFAM" id="SSF53850">
    <property type="entry name" value="Periplasmic binding protein-like II"/>
    <property type="match status" value="1"/>
</dbReference>
<dbReference type="InterPro" id="IPR005119">
    <property type="entry name" value="LysR_subst-bd"/>
</dbReference>
<dbReference type="SUPFAM" id="SSF46785">
    <property type="entry name" value="Winged helix' DNA-binding domain"/>
    <property type="match status" value="1"/>
</dbReference>
<dbReference type="STRING" id="553510.B1H19_04425"/>
<dbReference type="InterPro" id="IPR036390">
    <property type="entry name" value="WH_DNA-bd_sf"/>
</dbReference>
<dbReference type="PANTHER" id="PTHR30346:SF0">
    <property type="entry name" value="HCA OPERON TRANSCRIPTIONAL ACTIVATOR HCAR"/>
    <property type="match status" value="1"/>
</dbReference>